<proteinExistence type="predicted"/>
<reference evidence="2" key="1">
    <citation type="journal article" date="2014" name="Int. J. Syst. Evol. Microbiol.">
        <title>Complete genome sequence of Corynebacterium casei LMG S-19264T (=DSM 44701T), isolated from a smear-ripened cheese.</title>
        <authorList>
            <consortium name="US DOE Joint Genome Institute (JGI-PGF)"/>
            <person name="Walter F."/>
            <person name="Albersmeier A."/>
            <person name="Kalinowski J."/>
            <person name="Ruckert C."/>
        </authorList>
    </citation>
    <scope>NUCLEOTIDE SEQUENCE</scope>
    <source>
        <strain evidence="2">JCM 14719</strain>
    </source>
</reference>
<keyword evidence="1" id="KW-1133">Transmembrane helix</keyword>
<reference evidence="2" key="2">
    <citation type="submission" date="2020-09" db="EMBL/GenBank/DDBJ databases">
        <authorList>
            <person name="Sun Q."/>
            <person name="Ohkuma M."/>
        </authorList>
    </citation>
    <scope>NUCLEOTIDE SEQUENCE</scope>
    <source>
        <strain evidence="2">JCM 14719</strain>
    </source>
</reference>
<dbReference type="Proteomes" id="UP000637720">
    <property type="component" value="Unassembled WGS sequence"/>
</dbReference>
<feature type="transmembrane region" description="Helical" evidence="1">
    <location>
        <begin position="7"/>
        <end position="28"/>
    </location>
</feature>
<organism evidence="2 3">
    <name type="scientific">Calditerricola satsumensis</name>
    <dbReference type="NCBI Taxonomy" id="373054"/>
    <lineage>
        <taxon>Bacteria</taxon>
        <taxon>Bacillati</taxon>
        <taxon>Bacillota</taxon>
        <taxon>Bacilli</taxon>
        <taxon>Bacillales</taxon>
        <taxon>Bacillaceae</taxon>
        <taxon>Calditerricola</taxon>
    </lineage>
</organism>
<dbReference type="AlphaFoldDB" id="A0A8J3B9D8"/>
<keyword evidence="1" id="KW-0472">Membrane</keyword>
<accession>A0A8J3B9D8</accession>
<comment type="caution">
    <text evidence="2">The sequence shown here is derived from an EMBL/GenBank/DDBJ whole genome shotgun (WGS) entry which is preliminary data.</text>
</comment>
<evidence type="ECO:0000256" key="1">
    <source>
        <dbReference type="SAM" id="Phobius"/>
    </source>
</evidence>
<evidence type="ECO:0000313" key="3">
    <source>
        <dbReference type="Proteomes" id="UP000637720"/>
    </source>
</evidence>
<name>A0A8J3B9D8_9BACI</name>
<sequence>MKDKRLIRQFIFSILVTFCGAYNLYFYFEQPYGTNALILNIILLIGGISSFIEAFIRAKKLK</sequence>
<keyword evidence="3" id="KW-1185">Reference proteome</keyword>
<evidence type="ECO:0000313" key="2">
    <source>
        <dbReference type="EMBL" id="GGJ94991.1"/>
    </source>
</evidence>
<keyword evidence="1" id="KW-0812">Transmembrane</keyword>
<gene>
    <name evidence="2" type="ORF">GCM10007043_05980</name>
</gene>
<dbReference type="EMBL" id="BMOF01000007">
    <property type="protein sequence ID" value="GGJ94991.1"/>
    <property type="molecule type" value="Genomic_DNA"/>
</dbReference>
<protein>
    <submittedName>
        <fullName evidence="2">Uncharacterized protein</fullName>
    </submittedName>
</protein>
<feature type="transmembrane region" description="Helical" evidence="1">
    <location>
        <begin position="34"/>
        <end position="56"/>
    </location>
</feature>